<evidence type="ECO:0000256" key="8">
    <source>
        <dbReference type="ARBA" id="ARBA00023180"/>
    </source>
</evidence>
<dbReference type="GO" id="GO:0000139">
    <property type="term" value="C:Golgi membrane"/>
    <property type="evidence" value="ECO:0007669"/>
    <property type="project" value="UniProtKB-SubCell"/>
</dbReference>
<evidence type="ECO:0000256" key="2">
    <source>
        <dbReference type="ARBA" id="ARBA00006339"/>
    </source>
</evidence>
<dbReference type="EC" id="2.8.2.-" evidence="9"/>
<feature type="signal peptide" evidence="10">
    <location>
        <begin position="1"/>
        <end position="24"/>
    </location>
</feature>
<keyword evidence="9" id="KW-0119">Carbohydrate metabolism</keyword>
<organism evidence="11">
    <name type="scientific">Schistocerca gregaria</name>
    <name type="common">Desert locust</name>
    <name type="synonym">Gryllus gregarius</name>
    <dbReference type="NCBI Taxonomy" id="7010"/>
    <lineage>
        <taxon>Eukaryota</taxon>
        <taxon>Metazoa</taxon>
        <taxon>Ecdysozoa</taxon>
        <taxon>Arthropoda</taxon>
        <taxon>Hexapoda</taxon>
        <taxon>Insecta</taxon>
        <taxon>Pterygota</taxon>
        <taxon>Neoptera</taxon>
        <taxon>Polyneoptera</taxon>
        <taxon>Orthoptera</taxon>
        <taxon>Caelifera</taxon>
        <taxon>Acrididea</taxon>
        <taxon>Acridomorpha</taxon>
        <taxon>Acridoidea</taxon>
        <taxon>Acrididae</taxon>
        <taxon>Cyrtacanthacridinae</taxon>
        <taxon>Schistocerca</taxon>
    </lineage>
</organism>
<dbReference type="GO" id="GO:0016051">
    <property type="term" value="P:carbohydrate biosynthetic process"/>
    <property type="evidence" value="ECO:0007669"/>
    <property type="project" value="InterPro"/>
</dbReference>
<keyword evidence="10" id="KW-0732">Signal</keyword>
<comment type="similarity">
    <text evidence="2 9">Belongs to the sulfotransferase 2 family.</text>
</comment>
<keyword evidence="5" id="KW-1133">Transmembrane helix</keyword>
<dbReference type="InterPro" id="IPR018011">
    <property type="entry name" value="Carb_sulfotrans_8-10"/>
</dbReference>
<evidence type="ECO:0000256" key="5">
    <source>
        <dbReference type="ARBA" id="ARBA00022989"/>
    </source>
</evidence>
<comment type="subcellular location">
    <subcellularLocation>
        <location evidence="1 9">Golgi apparatus membrane</location>
        <topology evidence="1 9">Single-pass type II membrane protein</topology>
    </subcellularLocation>
</comment>
<evidence type="ECO:0000256" key="1">
    <source>
        <dbReference type="ARBA" id="ARBA00004323"/>
    </source>
</evidence>
<dbReference type="AlphaFoldDB" id="A0A8E5JT63"/>
<dbReference type="EMBL" id="MW962657">
    <property type="protein sequence ID" value="QVD39423.1"/>
    <property type="molecule type" value="mRNA"/>
</dbReference>
<keyword evidence="7" id="KW-0472">Membrane</keyword>
<protein>
    <recommendedName>
        <fullName evidence="9">Carbohydrate sulfotransferase</fullName>
        <ecNumber evidence="9">2.8.2.-</ecNumber>
    </recommendedName>
</protein>
<dbReference type="GO" id="GO:0008146">
    <property type="term" value="F:sulfotransferase activity"/>
    <property type="evidence" value="ECO:0007669"/>
    <property type="project" value="InterPro"/>
</dbReference>
<keyword evidence="6 9" id="KW-0333">Golgi apparatus</keyword>
<dbReference type="PANTHER" id="PTHR12137:SF63">
    <property type="entry name" value="CARBOHYDRATE SULFOTRANSFERASE"/>
    <property type="match status" value="1"/>
</dbReference>
<evidence type="ECO:0000256" key="9">
    <source>
        <dbReference type="RuleBase" id="RU364020"/>
    </source>
</evidence>
<evidence type="ECO:0000256" key="4">
    <source>
        <dbReference type="ARBA" id="ARBA00022692"/>
    </source>
</evidence>
<feature type="chain" id="PRO_5033984384" description="Carbohydrate sulfotransferase" evidence="10">
    <location>
        <begin position="25"/>
        <end position="398"/>
    </location>
</feature>
<proteinExistence type="evidence at transcript level"/>
<dbReference type="PANTHER" id="PTHR12137">
    <property type="entry name" value="CARBOHYDRATE SULFOTRANSFERASE"/>
    <property type="match status" value="1"/>
</dbReference>
<keyword evidence="8 9" id="KW-0325">Glycoprotein</keyword>
<keyword evidence="9" id="KW-0735">Signal-anchor</keyword>
<reference evidence="11" key="1">
    <citation type="journal article" date="2021" name="J. Neurophysiol.">
        <title>Gene transcription changes in a locust model of noise-induced deafness.</title>
        <authorList>
            <person name="French A.S."/>
            <person name="Warren B."/>
        </authorList>
    </citation>
    <scope>NUCLEOTIDE SEQUENCE</scope>
</reference>
<evidence type="ECO:0000256" key="7">
    <source>
        <dbReference type="ARBA" id="ARBA00023136"/>
    </source>
</evidence>
<dbReference type="InterPro" id="IPR005331">
    <property type="entry name" value="Sulfotransferase"/>
</dbReference>
<evidence type="ECO:0000256" key="6">
    <source>
        <dbReference type="ARBA" id="ARBA00023034"/>
    </source>
</evidence>
<name>A0A8E5JT63_SCHGR</name>
<evidence type="ECO:0000313" key="11">
    <source>
        <dbReference type="EMBL" id="QVD39423.1"/>
    </source>
</evidence>
<sequence>MRGRPGRWCALLAAAAAALLLLQAALVDQRAAGGADTALRGDDAPFAGPQQMSVLVGPSDSSAVTSRIKKSAHSDDALEEAEWGGAAGGRAELPAWMASVAQRMERRRRHLSDACSALGLDAPGNDSLHRPNPWEFFVNHKHHLVWCNVFKAASTSWMYNFNLLAGYSPKYLQTTKEVPLSLARQRYPRPSLAELRAALNKSVSFLIVRHPLQRLLSAYRDKLENALPHTFHQRMGAQIVRKYRKGPPKIVGTQKKTNPKNPRWPTFSEFVQFLVDEYRKGSQFDMHWTPITEFCTPCQVPFDVIAKFETLEEDQNFLIHLANLQDIIQPQKKNQAKGRTTTEVEDAYFSQLTKAQILLLYNIYRYDFTLFNYTLEGYLELAITETPEETVLDVHATV</sequence>
<evidence type="ECO:0000256" key="3">
    <source>
        <dbReference type="ARBA" id="ARBA00022679"/>
    </source>
</evidence>
<evidence type="ECO:0000256" key="10">
    <source>
        <dbReference type="SAM" id="SignalP"/>
    </source>
</evidence>
<dbReference type="Pfam" id="PF03567">
    <property type="entry name" value="Sulfotransfer_2"/>
    <property type="match status" value="1"/>
</dbReference>
<dbReference type="OrthoDB" id="2019940at2759"/>
<keyword evidence="4" id="KW-0812">Transmembrane</keyword>
<keyword evidence="3 9" id="KW-0808">Transferase</keyword>
<accession>A0A8E5JT63</accession>